<feature type="compositionally biased region" description="Basic and acidic residues" evidence="1">
    <location>
        <begin position="178"/>
        <end position="195"/>
    </location>
</feature>
<dbReference type="EMBL" id="AONG01000005">
    <property type="protein sequence ID" value="KIQ70337.1"/>
    <property type="molecule type" value="Genomic_DNA"/>
</dbReference>
<dbReference type="PROSITE" id="PS51257">
    <property type="entry name" value="PROKAR_LIPOPROTEIN"/>
    <property type="match status" value="1"/>
</dbReference>
<feature type="region of interest" description="Disordered" evidence="1">
    <location>
        <begin position="176"/>
        <end position="195"/>
    </location>
</feature>
<dbReference type="eggNOG" id="ENOG50315W2">
    <property type="taxonomic scope" value="Bacteria"/>
</dbReference>
<dbReference type="STRING" id="1123501.Wenmar_00712"/>
<keyword evidence="4" id="KW-1185">Reference proteome</keyword>
<evidence type="ECO:0000313" key="4">
    <source>
        <dbReference type="Proteomes" id="UP000035100"/>
    </source>
</evidence>
<feature type="signal peptide" evidence="2">
    <location>
        <begin position="1"/>
        <end position="27"/>
    </location>
</feature>
<evidence type="ECO:0008006" key="5">
    <source>
        <dbReference type="Google" id="ProtNLM"/>
    </source>
</evidence>
<evidence type="ECO:0000313" key="3">
    <source>
        <dbReference type="EMBL" id="KIQ70337.1"/>
    </source>
</evidence>
<comment type="caution">
    <text evidence="3">The sequence shown here is derived from an EMBL/GenBank/DDBJ whole genome shotgun (WGS) entry which is preliminary data.</text>
</comment>
<evidence type="ECO:0000256" key="2">
    <source>
        <dbReference type="SAM" id="SignalP"/>
    </source>
</evidence>
<keyword evidence="2" id="KW-0732">Signal</keyword>
<dbReference type="AlphaFoldDB" id="A0A0D0QDD7"/>
<reference evidence="3 4" key="1">
    <citation type="submission" date="2013-01" db="EMBL/GenBank/DDBJ databases">
        <authorList>
            <person name="Fiebig A."/>
            <person name="Goeker M."/>
            <person name="Klenk H.-P.P."/>
        </authorList>
    </citation>
    <scope>NUCLEOTIDE SEQUENCE [LARGE SCALE GENOMIC DNA]</scope>
    <source>
        <strain evidence="3 4">DSM 24838</strain>
    </source>
</reference>
<evidence type="ECO:0000256" key="1">
    <source>
        <dbReference type="SAM" id="MobiDB-lite"/>
    </source>
</evidence>
<protein>
    <recommendedName>
        <fullName evidence="5">Lipoprotein</fullName>
    </recommendedName>
</protein>
<gene>
    <name evidence="3" type="ORF">Wenmar_00712</name>
</gene>
<organism evidence="3 4">
    <name type="scientific">Wenxinia marina DSM 24838</name>
    <dbReference type="NCBI Taxonomy" id="1123501"/>
    <lineage>
        <taxon>Bacteria</taxon>
        <taxon>Pseudomonadati</taxon>
        <taxon>Pseudomonadota</taxon>
        <taxon>Alphaproteobacteria</taxon>
        <taxon>Rhodobacterales</taxon>
        <taxon>Roseobacteraceae</taxon>
        <taxon>Wenxinia</taxon>
    </lineage>
</organism>
<feature type="chain" id="PRO_5002230567" description="Lipoprotein" evidence="2">
    <location>
        <begin position="28"/>
        <end position="207"/>
    </location>
</feature>
<dbReference type="PATRIC" id="fig|1123501.6.peg.779"/>
<accession>A0A0D0QDD7</accession>
<dbReference type="Proteomes" id="UP000035100">
    <property type="component" value="Unassembled WGS sequence"/>
</dbReference>
<sequence>MLISRRAFALGLPALLGGCGGAQSVWAPDDAIQRAAYRHDGPPMVTLFTMKNAESDNGAHTGLMINASQRVIFDPAGTFGHPTIPERNDLHYGITPALEEFYVTYHARVSYYVVRQDAPVTLAQAEAAFAQARVEGPVPKAACTMATARVLRAMPGWEDISVTLFPDNLARQFARKPGVTEREVREDDSADKDEAQAAFEAALQAGE</sequence>
<dbReference type="RefSeq" id="WP_018304082.1">
    <property type="nucleotide sequence ID" value="NZ_KB902312.1"/>
</dbReference>
<name>A0A0D0QDD7_9RHOB</name>
<proteinExistence type="predicted"/>